<dbReference type="Pfam" id="PF24883">
    <property type="entry name" value="NPHP3_N"/>
    <property type="match status" value="1"/>
</dbReference>
<dbReference type="InterPro" id="IPR019775">
    <property type="entry name" value="WD40_repeat_CS"/>
</dbReference>
<evidence type="ECO:0000256" key="2">
    <source>
        <dbReference type="ARBA" id="ARBA00022737"/>
    </source>
</evidence>
<feature type="repeat" description="WD" evidence="3">
    <location>
        <begin position="1190"/>
        <end position="1223"/>
    </location>
</feature>
<feature type="repeat" description="WD" evidence="3">
    <location>
        <begin position="1245"/>
        <end position="1286"/>
    </location>
</feature>
<dbReference type="InterPro" id="IPR027417">
    <property type="entry name" value="P-loop_NTPase"/>
</dbReference>
<feature type="repeat" description="WD" evidence="3">
    <location>
        <begin position="1431"/>
        <end position="1467"/>
    </location>
</feature>
<dbReference type="CDD" id="cd00030">
    <property type="entry name" value="C2"/>
    <property type="match status" value="1"/>
</dbReference>
<proteinExistence type="predicted"/>
<sequence length="1630" mass="180745">MSSNKRFSLRSKRVASSLNTDGPSFTNSVPASEASFNQINVTVLQANNLPALKDLWGRGRSFYVRIADGTKIRQSSAIRSRDQCVVWNEKMDGFIVQGSYIRLSLYAKRQNAKDILIGSTLIMPAYTSETRFPIPNETAPKLTITLNVYNCQLVEAAKTAVGDAEAAFSTMHDLEDWKGALDNIEWVIGLMHPYTKIAWSAVTSITQALSQQLQRDENIKKLIESLRSSFDLVQSEDLLKAITPNSNQALILKVMLRHIGLCSEFIQHYTEDKQFATRLARNLFRGISKEVQDLCNTLASLRQDLLDNALISTQITVDKIQRNMDIIPKRLADFDIDSKLAELPYKSGWRSIYSVERSGCHPGTRVDLLEYVTRWVDDPSSKPGLALFGQAGTGKSTVAHELALRFQLCDRLASYYSFSRSDKSKHEDHSLLTTIIHDLCKRYPSFKAAVGERIKVDISLRTTNSLDLLFDSLLMDAMWEVNAEYPILIVIDGLDESANPLGKTGLAAFLARFLGSLPSYFRIFMTSRLDGNIRQLLANAQTGACEALDINDHRLTTTDDDIRRYFQDPENLTPRLYQQYGDVLVEKSEGLFQWASVACRHIKEPPPGWTESDCLRGLLNPITRESKEYKHELNRPLYALYDSVLSGYFSTEIARRRFRSVIGHLLVAPVPFSVKSLTSLRQFSSSPDQDDPDSVLAIVKHLGSLLSNVASSEYHDLPIVPLHTSFRDFLTHGITANNPFFINLNSSHRELIYACLNVMLRELRFNIFGVSTSYFANTEIMDHAQIGTRISPALFYACRYWYKHLKRLPFDDFIFKQVQSFLQEKFLFWLEVLSIADKLPLAMQAFVMLRRWIASNSGVNTASNQFNELATDAFKFLRYFATPISRSVAHIYLSALPFTPTSSKIYQIYASQFSNTVALEFGRQTDWPALELSINTQSTVYSVAFSRDGHYIVTGASNSTICRWDTTTGRMVGEPLTRHTGPVNTLKLSPDGQLMASGSGDGTICIWNASSWELERGPLQGHTQDVYSVEFSPDGQWLISGSEDATILIWNVTTGAIHQGPFTGHSKCINSVTFSPDGATIASASSDHEVRVWSASNGELKQTPFTGHTREVMSVKFSPDGQYIVSGSKDRTVIVWNVSTGLKEQGPLIGHIYDVTCVGFSSDGTRIITSSYDNTVRIWNRKTGRLEHILHGHVNWIYCHALSPDGQRIGSGSEDRTFCIWTIPGTELGFGNEGRALASSENNTVTRHTDTVRCVAFSPDGKHIVSGSDDRTICIWNASTGRLESGPIKHHTSTVFSAVFSPDGEWIATGSGDRSILLINPFTGERKGYQEPGSANASSSENLPFTGHTAYIRSVSFSPDGLRLASGSHDQTIRVWNVNTGELELGPLIGHNDKVVSVQFSPNGAIIASGSWDATVRLWDSLTGELIKEPLKGHKGGVTSIAFSPDGTQIVSGSSDRTLCVWNVSTGILERGPLAGHTSFIASVTFSPDGSQFASGSDDLTIRVWNALTGTLAYVLPTGHTDIIHSIAFSPDGTRIASGGQDSTIRIMPACAISPTGTESHLNNSSVIDPDGWIRGEHNELVLWVPSLHRAGFYRPSFPSLIIGENQFRFDTSKFVHGENWTACYTGHHI</sequence>
<dbReference type="InterPro" id="IPR001680">
    <property type="entry name" value="WD40_rpt"/>
</dbReference>
<protein>
    <recommendedName>
        <fullName evidence="4">C2 domain-containing protein</fullName>
    </recommendedName>
</protein>
<keyword evidence="2" id="KW-0677">Repeat</keyword>
<dbReference type="InterPro" id="IPR020472">
    <property type="entry name" value="WD40_PAC1"/>
</dbReference>
<organism evidence="5">
    <name type="scientific">Psilocybe cubensis</name>
    <name type="common">Psychedelic mushroom</name>
    <name type="synonym">Stropharia cubensis</name>
    <dbReference type="NCBI Taxonomy" id="181762"/>
    <lineage>
        <taxon>Eukaryota</taxon>
        <taxon>Fungi</taxon>
        <taxon>Dikarya</taxon>
        <taxon>Basidiomycota</taxon>
        <taxon>Agaricomycotina</taxon>
        <taxon>Agaricomycetes</taxon>
        <taxon>Agaricomycetidae</taxon>
        <taxon>Agaricales</taxon>
        <taxon>Agaricineae</taxon>
        <taxon>Strophariaceae</taxon>
        <taxon>Psilocybe</taxon>
    </lineage>
</organism>
<dbReference type="PROSITE" id="PS50082">
    <property type="entry name" value="WD_REPEATS_2"/>
    <property type="match status" value="14"/>
</dbReference>
<dbReference type="PROSITE" id="PS50294">
    <property type="entry name" value="WD_REPEATS_REGION"/>
    <property type="match status" value="12"/>
</dbReference>
<keyword evidence="1 3" id="KW-0853">WD repeat</keyword>
<dbReference type="InterPro" id="IPR000008">
    <property type="entry name" value="C2_dom"/>
</dbReference>
<evidence type="ECO:0000313" key="5">
    <source>
        <dbReference type="EMBL" id="KAG5163140.1"/>
    </source>
</evidence>
<dbReference type="InterPro" id="IPR036322">
    <property type="entry name" value="WD40_repeat_dom_sf"/>
</dbReference>
<feature type="repeat" description="WD" evidence="3">
    <location>
        <begin position="976"/>
        <end position="1011"/>
    </location>
</feature>
<feature type="repeat" description="WD" evidence="3">
    <location>
        <begin position="1062"/>
        <end position="1103"/>
    </location>
</feature>
<feature type="repeat" description="WD" evidence="3">
    <location>
        <begin position="1288"/>
        <end position="1320"/>
    </location>
</feature>
<name>A0A8H7XP63_PSICU</name>
<reference evidence="5" key="1">
    <citation type="submission" date="2021-02" db="EMBL/GenBank/DDBJ databases">
        <title>Psilocybe cubensis genome.</title>
        <authorList>
            <person name="Mckernan K.J."/>
            <person name="Crawford S."/>
            <person name="Trippe A."/>
            <person name="Kane L.T."/>
            <person name="Mclaughlin S."/>
        </authorList>
    </citation>
    <scope>NUCLEOTIDE SEQUENCE [LARGE SCALE GENOMIC DNA]</scope>
    <source>
        <strain evidence="5">MGC-MH-2018</strain>
    </source>
</reference>
<dbReference type="Pfam" id="PF00400">
    <property type="entry name" value="WD40"/>
    <property type="match status" value="14"/>
</dbReference>
<dbReference type="Pfam" id="PF00168">
    <property type="entry name" value="C2"/>
    <property type="match status" value="1"/>
</dbReference>
<dbReference type="CDD" id="cd00200">
    <property type="entry name" value="WD40"/>
    <property type="match status" value="2"/>
</dbReference>
<dbReference type="SMART" id="SM00320">
    <property type="entry name" value="WD40"/>
    <property type="match status" value="14"/>
</dbReference>
<feature type="repeat" description="WD" evidence="3">
    <location>
        <begin position="1474"/>
        <end position="1515"/>
    </location>
</feature>
<feature type="repeat" description="WD" evidence="3">
    <location>
        <begin position="1105"/>
        <end position="1141"/>
    </location>
</feature>
<dbReference type="InterPro" id="IPR015943">
    <property type="entry name" value="WD40/YVTN_repeat-like_dom_sf"/>
</dbReference>
<dbReference type="InterPro" id="IPR035892">
    <property type="entry name" value="C2_domain_sf"/>
</dbReference>
<dbReference type="PROSITE" id="PS00678">
    <property type="entry name" value="WD_REPEATS_1"/>
    <property type="match status" value="6"/>
</dbReference>
<dbReference type="InterPro" id="IPR011047">
    <property type="entry name" value="Quinoprotein_ADH-like_sf"/>
</dbReference>
<dbReference type="SUPFAM" id="SSF49562">
    <property type="entry name" value="C2 domain (Calcium/lipid-binding domain, CaLB)"/>
    <property type="match status" value="1"/>
</dbReference>
<feature type="repeat" description="WD" evidence="3">
    <location>
        <begin position="1388"/>
        <end position="1429"/>
    </location>
</feature>
<feature type="repeat" description="WD" evidence="3">
    <location>
        <begin position="1517"/>
        <end position="1547"/>
    </location>
</feature>
<dbReference type="Gene3D" id="2.130.10.10">
    <property type="entry name" value="YVTN repeat-like/Quinoprotein amine dehydrogenase"/>
    <property type="match status" value="6"/>
</dbReference>
<evidence type="ECO:0000256" key="1">
    <source>
        <dbReference type="ARBA" id="ARBA00022574"/>
    </source>
</evidence>
<dbReference type="SUPFAM" id="SSF50998">
    <property type="entry name" value="Quinoprotein alcohol dehydrogenase-like"/>
    <property type="match status" value="1"/>
</dbReference>
<feature type="repeat" description="WD" evidence="3">
    <location>
        <begin position="1345"/>
        <end position="1386"/>
    </location>
</feature>
<feature type="domain" description="C2" evidence="4">
    <location>
        <begin position="19"/>
        <end position="138"/>
    </location>
</feature>
<accession>A0A8H7XP63</accession>
<dbReference type="SUPFAM" id="SSF50978">
    <property type="entry name" value="WD40 repeat-like"/>
    <property type="match status" value="1"/>
</dbReference>
<dbReference type="Gene3D" id="2.60.40.150">
    <property type="entry name" value="C2 domain"/>
    <property type="match status" value="1"/>
</dbReference>
<dbReference type="PANTHER" id="PTHR19848">
    <property type="entry name" value="WD40 REPEAT PROTEIN"/>
    <property type="match status" value="1"/>
</dbReference>
<dbReference type="EMBL" id="JAFIQS010000016">
    <property type="protein sequence ID" value="KAG5163140.1"/>
    <property type="molecule type" value="Genomic_DNA"/>
</dbReference>
<dbReference type="InterPro" id="IPR056884">
    <property type="entry name" value="NPHP3-like_N"/>
</dbReference>
<gene>
    <name evidence="5" type="ORF">JR316_012008</name>
</gene>
<dbReference type="SUPFAM" id="SSF52540">
    <property type="entry name" value="P-loop containing nucleoside triphosphate hydrolases"/>
    <property type="match status" value="1"/>
</dbReference>
<evidence type="ECO:0000256" key="3">
    <source>
        <dbReference type="PROSITE-ProRule" id="PRU00221"/>
    </source>
</evidence>
<dbReference type="PANTHER" id="PTHR19848:SF8">
    <property type="entry name" value="F-BOX AND WD REPEAT DOMAIN CONTAINING 7"/>
    <property type="match status" value="1"/>
</dbReference>
<evidence type="ECO:0000259" key="4">
    <source>
        <dbReference type="PROSITE" id="PS50004"/>
    </source>
</evidence>
<feature type="repeat" description="WD" evidence="3">
    <location>
        <begin position="933"/>
        <end position="974"/>
    </location>
</feature>
<feature type="repeat" description="WD" evidence="3">
    <location>
        <begin position="1019"/>
        <end position="1055"/>
    </location>
</feature>
<feature type="repeat" description="WD" evidence="3">
    <location>
        <begin position="1148"/>
        <end position="1189"/>
    </location>
</feature>
<dbReference type="PROSITE" id="PS50004">
    <property type="entry name" value="C2"/>
    <property type="match status" value="1"/>
</dbReference>
<dbReference type="Gene3D" id="3.40.50.300">
    <property type="entry name" value="P-loop containing nucleotide triphosphate hydrolases"/>
    <property type="match status" value="1"/>
</dbReference>
<comment type="caution">
    <text evidence="5">The sequence shown here is derived from an EMBL/GenBank/DDBJ whole genome shotgun (WGS) entry which is preliminary data.</text>
</comment>
<dbReference type="PRINTS" id="PR00320">
    <property type="entry name" value="GPROTEINBRPT"/>
</dbReference>